<keyword evidence="2" id="KW-1185">Reference proteome</keyword>
<dbReference type="EMBL" id="AKHW03001300">
    <property type="protein sequence ID" value="KYO42946.1"/>
    <property type="molecule type" value="Genomic_DNA"/>
</dbReference>
<dbReference type="Proteomes" id="UP000050525">
    <property type="component" value="Unassembled WGS sequence"/>
</dbReference>
<protein>
    <submittedName>
        <fullName evidence="1">Uncharacterized protein</fullName>
    </submittedName>
</protein>
<accession>A0A151P1H4</accession>
<name>A0A151P1H4_ALLMI</name>
<proteinExistence type="predicted"/>
<dbReference type="AlphaFoldDB" id="A0A151P1H4"/>
<gene>
    <name evidence="1" type="ORF">Y1Q_0010276</name>
</gene>
<evidence type="ECO:0000313" key="1">
    <source>
        <dbReference type="EMBL" id="KYO42946.1"/>
    </source>
</evidence>
<organism evidence="1 2">
    <name type="scientific">Alligator mississippiensis</name>
    <name type="common">American alligator</name>
    <dbReference type="NCBI Taxonomy" id="8496"/>
    <lineage>
        <taxon>Eukaryota</taxon>
        <taxon>Metazoa</taxon>
        <taxon>Chordata</taxon>
        <taxon>Craniata</taxon>
        <taxon>Vertebrata</taxon>
        <taxon>Euteleostomi</taxon>
        <taxon>Archelosauria</taxon>
        <taxon>Archosauria</taxon>
        <taxon>Crocodylia</taxon>
        <taxon>Alligatoridae</taxon>
        <taxon>Alligatorinae</taxon>
        <taxon>Alligator</taxon>
    </lineage>
</organism>
<sequence>MEEFSSKSKSPGLYTSQKELQACSIKGTRCWLYHRVSPPEHEVSRKCDLSEQNLVMPIDTSRCQNRSRTTTITSYCQGPLKETRKGTQVQHCNDILLIERNHASTLLELILNLDNERRLLCLDIEGVDTAFSGHNIRARPRS</sequence>
<reference evidence="1 2" key="1">
    <citation type="journal article" date="2012" name="Genome Biol.">
        <title>Sequencing three crocodilian genomes to illuminate the evolution of archosaurs and amniotes.</title>
        <authorList>
            <person name="St John J.A."/>
            <person name="Braun E.L."/>
            <person name="Isberg S.R."/>
            <person name="Miles L.G."/>
            <person name="Chong A.Y."/>
            <person name="Gongora J."/>
            <person name="Dalzell P."/>
            <person name="Moran C."/>
            <person name="Bed'hom B."/>
            <person name="Abzhanov A."/>
            <person name="Burgess S.C."/>
            <person name="Cooksey A.M."/>
            <person name="Castoe T.A."/>
            <person name="Crawford N.G."/>
            <person name="Densmore L.D."/>
            <person name="Drew J.C."/>
            <person name="Edwards S.V."/>
            <person name="Faircloth B.C."/>
            <person name="Fujita M.K."/>
            <person name="Greenwold M.J."/>
            <person name="Hoffmann F.G."/>
            <person name="Howard J.M."/>
            <person name="Iguchi T."/>
            <person name="Janes D.E."/>
            <person name="Khan S.Y."/>
            <person name="Kohno S."/>
            <person name="de Koning A.J."/>
            <person name="Lance S.L."/>
            <person name="McCarthy F.M."/>
            <person name="McCormack J.E."/>
            <person name="Merchant M.E."/>
            <person name="Peterson D.G."/>
            <person name="Pollock D.D."/>
            <person name="Pourmand N."/>
            <person name="Raney B.J."/>
            <person name="Roessler K.A."/>
            <person name="Sanford J.R."/>
            <person name="Sawyer R.H."/>
            <person name="Schmidt C.J."/>
            <person name="Triplett E.W."/>
            <person name="Tuberville T.D."/>
            <person name="Venegas-Anaya M."/>
            <person name="Howard J.T."/>
            <person name="Jarvis E.D."/>
            <person name="Guillette L.J.Jr."/>
            <person name="Glenn T.C."/>
            <person name="Green R.E."/>
            <person name="Ray D.A."/>
        </authorList>
    </citation>
    <scope>NUCLEOTIDE SEQUENCE [LARGE SCALE GENOMIC DNA]</scope>
    <source>
        <strain evidence="1">KSC_2009_1</strain>
    </source>
</reference>
<evidence type="ECO:0000313" key="2">
    <source>
        <dbReference type="Proteomes" id="UP000050525"/>
    </source>
</evidence>
<comment type="caution">
    <text evidence="1">The sequence shown here is derived from an EMBL/GenBank/DDBJ whole genome shotgun (WGS) entry which is preliminary data.</text>
</comment>